<evidence type="ECO:0000256" key="3">
    <source>
        <dbReference type="ARBA" id="ARBA00022692"/>
    </source>
</evidence>
<comment type="caution">
    <text evidence="7">The sequence shown here is derived from an EMBL/GenBank/DDBJ whole genome shotgun (WGS) entry which is preliminary data.</text>
</comment>
<dbReference type="Pfam" id="PF01594">
    <property type="entry name" value="AI-2E_transport"/>
    <property type="match status" value="1"/>
</dbReference>
<evidence type="ECO:0000313" key="7">
    <source>
        <dbReference type="EMBL" id="MFD2613479.1"/>
    </source>
</evidence>
<evidence type="ECO:0000256" key="5">
    <source>
        <dbReference type="ARBA" id="ARBA00023136"/>
    </source>
</evidence>
<protein>
    <submittedName>
        <fullName evidence="7">Sporulation integral membrane protein YtvI</fullName>
    </submittedName>
</protein>
<dbReference type="RefSeq" id="WP_377603473.1">
    <property type="nucleotide sequence ID" value="NZ_JBHUME010000008.1"/>
</dbReference>
<dbReference type="NCBIfam" id="TIGR02872">
    <property type="entry name" value="spore_ytvI"/>
    <property type="match status" value="1"/>
</dbReference>
<dbReference type="InterPro" id="IPR014227">
    <property type="entry name" value="YtvI-like"/>
</dbReference>
<dbReference type="InterPro" id="IPR002549">
    <property type="entry name" value="AI-2E-like"/>
</dbReference>
<feature type="transmembrane region" description="Helical" evidence="6">
    <location>
        <begin position="65"/>
        <end position="89"/>
    </location>
</feature>
<keyword evidence="5 6" id="KW-0472">Membrane</keyword>
<feature type="transmembrane region" description="Helical" evidence="6">
    <location>
        <begin position="12"/>
        <end position="30"/>
    </location>
</feature>
<feature type="transmembrane region" description="Helical" evidence="6">
    <location>
        <begin position="265"/>
        <end position="283"/>
    </location>
</feature>
<evidence type="ECO:0000313" key="8">
    <source>
        <dbReference type="Proteomes" id="UP001597541"/>
    </source>
</evidence>
<feature type="transmembrane region" description="Helical" evidence="6">
    <location>
        <begin position="328"/>
        <end position="354"/>
    </location>
</feature>
<feature type="transmembrane region" description="Helical" evidence="6">
    <location>
        <begin position="231"/>
        <end position="259"/>
    </location>
</feature>
<sequence>MDRILLRQVLRGVLVLLCAAAVFLTVYYVTPLVYPFIFGWLLAYALNPVINLLQNKARFPRWLSVTVTLIAFVGICVTFITVLVTRIVVEIGVLLETVQANLDKWIDDLLKLANSEIIQGVVQQLSKLYEDNPDYQDTINNNLSSNAASLADIISRVIGDFFNITISVIKALPSIATIAIVILLATFFISKNWRRHQQQFSEWLPSNTLRTFAVIWADLQKALFGYLRAQFILISITAMFVIVGLLILNVNYAITIGLLIGLVDLLPYLGTGAVMVPWIIYVYVYGDIQLGIGLSIVYGIILVARQILEPKVLASSVGLDPLATLIAMFIGLKLFGVLGLIIGPVTLVILSAFVKANVFRDLFHFVRFGTRPK</sequence>
<dbReference type="PANTHER" id="PTHR21716">
    <property type="entry name" value="TRANSMEMBRANE PROTEIN"/>
    <property type="match status" value="1"/>
</dbReference>
<name>A0ABW5PEC5_9BACL</name>
<keyword evidence="8" id="KW-1185">Reference proteome</keyword>
<evidence type="ECO:0000256" key="6">
    <source>
        <dbReference type="SAM" id="Phobius"/>
    </source>
</evidence>
<evidence type="ECO:0000256" key="2">
    <source>
        <dbReference type="ARBA" id="ARBA00009773"/>
    </source>
</evidence>
<organism evidence="7 8">
    <name type="scientific">Paenibacillus gansuensis</name>
    <dbReference type="NCBI Taxonomy" id="306542"/>
    <lineage>
        <taxon>Bacteria</taxon>
        <taxon>Bacillati</taxon>
        <taxon>Bacillota</taxon>
        <taxon>Bacilli</taxon>
        <taxon>Bacillales</taxon>
        <taxon>Paenibacillaceae</taxon>
        <taxon>Paenibacillus</taxon>
    </lineage>
</organism>
<feature type="transmembrane region" description="Helical" evidence="6">
    <location>
        <begin position="171"/>
        <end position="189"/>
    </location>
</feature>
<dbReference type="EMBL" id="JBHUME010000008">
    <property type="protein sequence ID" value="MFD2613479.1"/>
    <property type="molecule type" value="Genomic_DNA"/>
</dbReference>
<evidence type="ECO:0000256" key="4">
    <source>
        <dbReference type="ARBA" id="ARBA00022989"/>
    </source>
</evidence>
<keyword evidence="4 6" id="KW-1133">Transmembrane helix</keyword>
<proteinExistence type="inferred from homology"/>
<gene>
    <name evidence="7" type="primary">ytvI</name>
    <name evidence="7" type="ORF">ACFSUF_13690</name>
</gene>
<feature type="transmembrane region" description="Helical" evidence="6">
    <location>
        <begin position="290"/>
        <end position="308"/>
    </location>
</feature>
<comment type="similarity">
    <text evidence="2">Belongs to the autoinducer-2 exporter (AI-2E) (TC 2.A.86) family.</text>
</comment>
<dbReference type="Proteomes" id="UP001597541">
    <property type="component" value="Unassembled WGS sequence"/>
</dbReference>
<feature type="transmembrane region" description="Helical" evidence="6">
    <location>
        <begin position="36"/>
        <end position="53"/>
    </location>
</feature>
<keyword evidence="3 6" id="KW-0812">Transmembrane</keyword>
<dbReference type="PANTHER" id="PTHR21716:SF68">
    <property type="entry name" value="TRANSPORT PROTEIN YTVI-RELATED"/>
    <property type="match status" value="1"/>
</dbReference>
<reference evidence="8" key="1">
    <citation type="journal article" date="2019" name="Int. J. Syst. Evol. Microbiol.">
        <title>The Global Catalogue of Microorganisms (GCM) 10K type strain sequencing project: providing services to taxonomists for standard genome sequencing and annotation.</title>
        <authorList>
            <consortium name="The Broad Institute Genomics Platform"/>
            <consortium name="The Broad Institute Genome Sequencing Center for Infectious Disease"/>
            <person name="Wu L."/>
            <person name="Ma J."/>
        </authorList>
    </citation>
    <scope>NUCLEOTIDE SEQUENCE [LARGE SCALE GENOMIC DNA]</scope>
    <source>
        <strain evidence="8">KCTC 3950</strain>
    </source>
</reference>
<accession>A0ABW5PEC5</accession>
<comment type="subcellular location">
    <subcellularLocation>
        <location evidence="1">Membrane</location>
        <topology evidence="1">Multi-pass membrane protein</topology>
    </subcellularLocation>
</comment>
<evidence type="ECO:0000256" key="1">
    <source>
        <dbReference type="ARBA" id="ARBA00004141"/>
    </source>
</evidence>